<dbReference type="Proteomes" id="UP000828941">
    <property type="component" value="Chromosome 8"/>
</dbReference>
<accession>A0ACB9MXV1</accession>
<sequence>MLRLVGLVAIVMISSSEAIPCDEVYKELATCASFIEQGGTDQPSEECCNGVKNLNQNAKTKADRVQICECIKKGLINIAYDPNRIPLLPKACVISDLTLPPIDKNTDCNG</sequence>
<name>A0ACB9MXV1_BAUVA</name>
<comment type="caution">
    <text evidence="1">The sequence shown here is derived from an EMBL/GenBank/DDBJ whole genome shotgun (WGS) entry which is preliminary data.</text>
</comment>
<proteinExistence type="predicted"/>
<evidence type="ECO:0000313" key="2">
    <source>
        <dbReference type="Proteomes" id="UP000828941"/>
    </source>
</evidence>
<dbReference type="EMBL" id="CM039433">
    <property type="protein sequence ID" value="KAI4328904.1"/>
    <property type="molecule type" value="Genomic_DNA"/>
</dbReference>
<reference evidence="1 2" key="1">
    <citation type="journal article" date="2022" name="DNA Res.">
        <title>Chromosomal-level genome assembly of the orchid tree Bauhinia variegata (Leguminosae; Cercidoideae) supports the allotetraploid origin hypothesis of Bauhinia.</title>
        <authorList>
            <person name="Zhong Y."/>
            <person name="Chen Y."/>
            <person name="Zheng D."/>
            <person name="Pang J."/>
            <person name="Liu Y."/>
            <person name="Luo S."/>
            <person name="Meng S."/>
            <person name="Qian L."/>
            <person name="Wei D."/>
            <person name="Dai S."/>
            <person name="Zhou R."/>
        </authorList>
    </citation>
    <scope>NUCLEOTIDE SEQUENCE [LARGE SCALE GENOMIC DNA]</scope>
    <source>
        <strain evidence="1">BV-YZ2020</strain>
    </source>
</reference>
<protein>
    <submittedName>
        <fullName evidence="1">Uncharacterized protein</fullName>
    </submittedName>
</protein>
<keyword evidence="2" id="KW-1185">Reference proteome</keyword>
<gene>
    <name evidence="1" type="ORF">L6164_021222</name>
</gene>
<organism evidence="1 2">
    <name type="scientific">Bauhinia variegata</name>
    <name type="common">Purple orchid tree</name>
    <name type="synonym">Phanera variegata</name>
    <dbReference type="NCBI Taxonomy" id="167791"/>
    <lineage>
        <taxon>Eukaryota</taxon>
        <taxon>Viridiplantae</taxon>
        <taxon>Streptophyta</taxon>
        <taxon>Embryophyta</taxon>
        <taxon>Tracheophyta</taxon>
        <taxon>Spermatophyta</taxon>
        <taxon>Magnoliopsida</taxon>
        <taxon>eudicotyledons</taxon>
        <taxon>Gunneridae</taxon>
        <taxon>Pentapetalae</taxon>
        <taxon>rosids</taxon>
        <taxon>fabids</taxon>
        <taxon>Fabales</taxon>
        <taxon>Fabaceae</taxon>
        <taxon>Cercidoideae</taxon>
        <taxon>Cercideae</taxon>
        <taxon>Bauhiniinae</taxon>
        <taxon>Bauhinia</taxon>
    </lineage>
</organism>
<evidence type="ECO:0000313" key="1">
    <source>
        <dbReference type="EMBL" id="KAI4328904.1"/>
    </source>
</evidence>